<accession>A0A8S1N8M0</accession>
<dbReference type="OrthoDB" id="21330at2759"/>
<dbReference type="AlphaFoldDB" id="A0A8S1N8M0"/>
<gene>
    <name evidence="1" type="ORF">PSON_ATCC_30995.1.T0490029</name>
</gene>
<protein>
    <submittedName>
        <fullName evidence="1">Uncharacterized protein</fullName>
    </submittedName>
</protein>
<sequence>MFRCVNFRTIFSMARNIRVINKLKKTQEASQQFSMSYENKNDDDDVIGDINDVQLKQDQILKDSNKPDINLIKETVLFDGDDPYYEKVVDRPDKGTVWGLQGELVQQKEILFDPNQQLDIYKLISFLEINQIKDIVHYDLEEYGKELPQRYGIVGTMYSSNHGWKVCKELIKGFMVQYQKEQEEIKKQNLELGIEAMNAGPEQRGILNLKRQHHLGIGTYGKPQISGQKDDEWLMVYYKQYMIHLLTEDSRQEVDIEAKWIYQPTEEHMDEYDKLMIATKTGNRRFFEPFE</sequence>
<keyword evidence="2" id="KW-1185">Reference proteome</keyword>
<dbReference type="Pfam" id="PF02410">
    <property type="entry name" value="RsfS"/>
    <property type="match status" value="1"/>
</dbReference>
<dbReference type="EMBL" id="CAJJDN010000049">
    <property type="protein sequence ID" value="CAD8085813.1"/>
    <property type="molecule type" value="Genomic_DNA"/>
</dbReference>
<name>A0A8S1N8M0_9CILI</name>
<proteinExistence type="predicted"/>
<reference evidence="1" key="1">
    <citation type="submission" date="2021-01" db="EMBL/GenBank/DDBJ databases">
        <authorList>
            <consortium name="Genoscope - CEA"/>
            <person name="William W."/>
        </authorList>
    </citation>
    <scope>NUCLEOTIDE SEQUENCE</scope>
</reference>
<dbReference type="Proteomes" id="UP000692954">
    <property type="component" value="Unassembled WGS sequence"/>
</dbReference>
<evidence type="ECO:0000313" key="2">
    <source>
        <dbReference type="Proteomes" id="UP000692954"/>
    </source>
</evidence>
<comment type="caution">
    <text evidence="1">The sequence shown here is derived from an EMBL/GenBank/DDBJ whole genome shotgun (WGS) entry which is preliminary data.</text>
</comment>
<organism evidence="1 2">
    <name type="scientific">Paramecium sonneborni</name>
    <dbReference type="NCBI Taxonomy" id="65129"/>
    <lineage>
        <taxon>Eukaryota</taxon>
        <taxon>Sar</taxon>
        <taxon>Alveolata</taxon>
        <taxon>Ciliophora</taxon>
        <taxon>Intramacronucleata</taxon>
        <taxon>Oligohymenophorea</taxon>
        <taxon>Peniculida</taxon>
        <taxon>Parameciidae</taxon>
        <taxon>Paramecium</taxon>
    </lineage>
</organism>
<evidence type="ECO:0000313" key="1">
    <source>
        <dbReference type="EMBL" id="CAD8085813.1"/>
    </source>
</evidence>